<dbReference type="InterPro" id="IPR036736">
    <property type="entry name" value="ACP-like_sf"/>
</dbReference>
<dbReference type="AlphaFoldDB" id="A0A369BA09"/>
<dbReference type="EMBL" id="QPJT01000005">
    <property type="protein sequence ID" value="RCX18363.1"/>
    <property type="molecule type" value="Genomic_DNA"/>
</dbReference>
<dbReference type="Gene3D" id="1.10.1200.10">
    <property type="entry name" value="ACP-like"/>
    <property type="match status" value="1"/>
</dbReference>
<name>A0A369BA09_9FIRM</name>
<accession>A0A369BA09</accession>
<evidence type="ECO:0000313" key="3">
    <source>
        <dbReference type="Proteomes" id="UP000253034"/>
    </source>
</evidence>
<evidence type="ECO:0000313" key="2">
    <source>
        <dbReference type="EMBL" id="RCX18363.1"/>
    </source>
</evidence>
<protein>
    <submittedName>
        <fullName evidence="2">Acyl carrier protein</fullName>
    </submittedName>
</protein>
<gene>
    <name evidence="2" type="ORF">DFR58_105127</name>
</gene>
<dbReference type="OrthoDB" id="677810at2"/>
<dbReference type="SUPFAM" id="SSF47336">
    <property type="entry name" value="ACP-like"/>
    <property type="match status" value="1"/>
</dbReference>
<sequence>MEDNKQKIQAFIYEILNNMVVSDDQDIFELGVVNSLFAMQIVLFVEKEFGICFQDNDLDLENFNSINNINNFIGKKKNIIAC</sequence>
<dbReference type="Proteomes" id="UP000253034">
    <property type="component" value="Unassembled WGS sequence"/>
</dbReference>
<reference evidence="2 3" key="1">
    <citation type="submission" date="2018-07" db="EMBL/GenBank/DDBJ databases">
        <title>Genomic Encyclopedia of Type Strains, Phase IV (KMG-IV): sequencing the most valuable type-strain genomes for metagenomic binning, comparative biology and taxonomic classification.</title>
        <authorList>
            <person name="Goeker M."/>
        </authorList>
    </citation>
    <scope>NUCLEOTIDE SEQUENCE [LARGE SCALE GENOMIC DNA]</scope>
    <source>
        <strain evidence="2 3">DSM 27016</strain>
    </source>
</reference>
<evidence type="ECO:0000259" key="1">
    <source>
        <dbReference type="PROSITE" id="PS50075"/>
    </source>
</evidence>
<proteinExistence type="predicted"/>
<comment type="caution">
    <text evidence="2">The sequence shown here is derived from an EMBL/GenBank/DDBJ whole genome shotgun (WGS) entry which is preliminary data.</text>
</comment>
<dbReference type="Pfam" id="PF00550">
    <property type="entry name" value="PP-binding"/>
    <property type="match status" value="1"/>
</dbReference>
<keyword evidence="3" id="KW-1185">Reference proteome</keyword>
<organism evidence="2 3">
    <name type="scientific">Anaerobacterium chartisolvens</name>
    <dbReference type="NCBI Taxonomy" id="1297424"/>
    <lineage>
        <taxon>Bacteria</taxon>
        <taxon>Bacillati</taxon>
        <taxon>Bacillota</taxon>
        <taxon>Clostridia</taxon>
        <taxon>Eubacteriales</taxon>
        <taxon>Oscillospiraceae</taxon>
        <taxon>Anaerobacterium</taxon>
    </lineage>
</organism>
<feature type="domain" description="Carrier" evidence="1">
    <location>
        <begin position="1"/>
        <end position="77"/>
    </location>
</feature>
<dbReference type="RefSeq" id="WP_114296908.1">
    <property type="nucleotide sequence ID" value="NZ_QPJT01000005.1"/>
</dbReference>
<dbReference type="InterPro" id="IPR009081">
    <property type="entry name" value="PP-bd_ACP"/>
</dbReference>
<dbReference type="PROSITE" id="PS50075">
    <property type="entry name" value="CARRIER"/>
    <property type="match status" value="1"/>
</dbReference>